<dbReference type="EMBL" id="JAPHNI010000257">
    <property type="protein sequence ID" value="KAJ8113383.1"/>
    <property type="molecule type" value="Genomic_DNA"/>
</dbReference>
<comment type="caution">
    <text evidence="1">The sequence shown here is derived from an EMBL/GenBank/DDBJ whole genome shotgun (WGS) entry which is preliminary data.</text>
</comment>
<sequence>MLAPPKPHCAFGGACNSRPEGQERGPDICSWCKNMSFDALYEQAASHPYKRHLNRLIDAYMHQLERDSSERVRRGWAPLCACKDPEYRFDMWRRGFNPQDGRLCGTVRHRGQLCTRCHQKAHEQGCSWLAEFDGDRLGFPCVFEDPRLNRTVDRNWRTGPLDEGQPDPHWEKDPNRHGRCGRRRERNSLCQRCFNPSHRRNQQLLGGRGQFALTAYQTNFPQYLTSLPTMEHIKKTFAQCKKEGRSALVTYVTAGYPTAQETPDIMLGMEAGGADIIELGMPFTDPIADGPTIQTANTQALKNGVNTSDVLQMVRDARKRGLKAPVMLMGYYNPLLSYGEEKMLQDAKEAGANGFIMVDLPPEEALRFRNYCRSYGLSYVPLIAPATSEHRMRVLCQIADSFIYVVSRMGVTGASGSMNAALPQLLERVHKYSGNKPAAVGFGVSTRDHFLSVGQIAEGVVIGSQIINEIAKSEPGTGAKAVEKYCDMICGKSSRETTREVGIVEAIDGAKEPTGVHVDKVITDADIPDGPGLADQLEALNANSDGFDEEHALPPRFGEFGGQYVPESLMDCLSELEKGFNTAIEDPKFWEEYRSYYDYMGRPGHLHLAERLTEHAGGANIWLKREDLNHTGSHKINNALGQLLVARRLGKTEIIAETGAGQHGVATATVCAKFNMKCTIYMGAEDVRRQALNVFRIKLLGASVVAVEAGSQTLRDAVNEAMRAWVVNLDTTHYIVGSAIGPHPFPTIVRTFQSIIGNETKQQMQEKRGKLPDAVVACVGGGSNAVGMFYPFANDPSVKLLGVEAGGDGVDTGRHSATLTGGTKGVLHGVRTYILQDKHGQVSETHSVSAGLDYPGVGPELASWKDSERAKYIAATDAEAFIGFRLASQLEGIIPALETAHAFYGAIELAKTMSKDQDIVICVSGRGDKDVQSVAEELPKLGPKIGWDLRLPVLSLIALLGKFAQGIFVNLGKAQRKAYMLRAAMSNHLAINVVFDTSFEFCSPDVLLLPSKFVMMRAFARAVQRQKFHARHTTFRQPRQERGFATVNSQDVKGLTVIDHHYDALVVGAGGAGLRAAVGLTEAGLKTACVSKLFPTRSHTVAAQGGINAALGNMTEDDWRWHMYDTVKGSDWLGDQDAIHYMTKEAIPAVVELENYGMPFSRTNEGTIYQRALGGQSLKYGKGGQAYRTACASDRTGHAMLHTLYGQSLKAGVQFFIEWFALDLMMSEGKCVGITALNMEDGTCHRMFAKNTVLATGGYGRAYFSATSAHTSTGDGSAMASRAGLPLQDMEFVQFHPSGIYGAGVLITEGARGEGGYLLNAEGERFMERYAPTAKDLASRDVVSRSMNLEIIQGRGCGDGKDHIHLQLSHLPKEIIHERLPGIAETAAIFAGIDITKEPIPVLPTVHYCMGGIPTNYRGQVLDVKDGKDQVVEGLYAAGEAACGRATALHIAENHTPGAAHNASEKNIGLDSISELTTFLDSAGSTPTASLRGDMQTTMQKTTAVFRTQDSLSEGNSQLANIETSFKRDLRVTDKSLIWNSDLVETLELRNLLTNAAQTSKAALTRTESRGAHARDDYKERDDKDWMVHSLTWQKDIGDGVKYGTRAVTMGTMDENECKSVPPVKRSY</sequence>
<reference evidence="1" key="1">
    <citation type="submission" date="2022-11" db="EMBL/GenBank/DDBJ databases">
        <title>Genome Sequence of Boeremia exigua.</title>
        <authorList>
            <person name="Buettner E."/>
        </authorList>
    </citation>
    <scope>NUCLEOTIDE SEQUENCE</scope>
    <source>
        <strain evidence="1">CU02</strain>
    </source>
</reference>
<accession>A0ACC2IE30</accession>
<gene>
    <name evidence="1" type="ORF">OPT61_g4479</name>
</gene>
<protein>
    <submittedName>
        <fullName evidence="1">Uncharacterized protein</fullName>
    </submittedName>
</protein>
<proteinExistence type="predicted"/>
<keyword evidence="2" id="KW-1185">Reference proteome</keyword>
<evidence type="ECO:0000313" key="1">
    <source>
        <dbReference type="EMBL" id="KAJ8113383.1"/>
    </source>
</evidence>
<evidence type="ECO:0000313" key="2">
    <source>
        <dbReference type="Proteomes" id="UP001153331"/>
    </source>
</evidence>
<dbReference type="Proteomes" id="UP001153331">
    <property type="component" value="Unassembled WGS sequence"/>
</dbReference>
<name>A0ACC2IE30_9PLEO</name>
<organism evidence="1 2">
    <name type="scientific">Boeremia exigua</name>
    <dbReference type="NCBI Taxonomy" id="749465"/>
    <lineage>
        <taxon>Eukaryota</taxon>
        <taxon>Fungi</taxon>
        <taxon>Dikarya</taxon>
        <taxon>Ascomycota</taxon>
        <taxon>Pezizomycotina</taxon>
        <taxon>Dothideomycetes</taxon>
        <taxon>Pleosporomycetidae</taxon>
        <taxon>Pleosporales</taxon>
        <taxon>Pleosporineae</taxon>
        <taxon>Didymellaceae</taxon>
        <taxon>Boeremia</taxon>
    </lineage>
</organism>